<evidence type="ECO:0000256" key="2">
    <source>
        <dbReference type="ARBA" id="ARBA00022723"/>
    </source>
</evidence>
<dbReference type="Proteomes" id="UP000504635">
    <property type="component" value="Unplaced"/>
</dbReference>
<dbReference type="GO" id="GO:0008270">
    <property type="term" value="F:zinc ion binding"/>
    <property type="evidence" value="ECO:0007669"/>
    <property type="project" value="UniProtKB-KW"/>
</dbReference>
<keyword evidence="5" id="KW-0238">DNA-binding</keyword>
<feature type="region of interest" description="Disordered" evidence="7">
    <location>
        <begin position="422"/>
        <end position="442"/>
    </location>
</feature>
<organism evidence="9 10">
    <name type="scientific">Sitophilus oryzae</name>
    <name type="common">Rice weevil</name>
    <name type="synonym">Curculio oryzae</name>
    <dbReference type="NCBI Taxonomy" id="7048"/>
    <lineage>
        <taxon>Eukaryota</taxon>
        <taxon>Metazoa</taxon>
        <taxon>Ecdysozoa</taxon>
        <taxon>Arthropoda</taxon>
        <taxon>Hexapoda</taxon>
        <taxon>Insecta</taxon>
        <taxon>Pterygota</taxon>
        <taxon>Neoptera</taxon>
        <taxon>Endopterygota</taxon>
        <taxon>Coleoptera</taxon>
        <taxon>Polyphaga</taxon>
        <taxon>Cucujiformia</taxon>
        <taxon>Curculionidae</taxon>
        <taxon>Dryophthorinae</taxon>
        <taxon>Sitophilus</taxon>
    </lineage>
</organism>
<proteinExistence type="predicted"/>
<accession>A0A6J2Y445</accession>
<evidence type="ECO:0000313" key="10">
    <source>
        <dbReference type="RefSeq" id="XP_030757709.1"/>
    </source>
</evidence>
<dbReference type="GO" id="GO:0005634">
    <property type="term" value="C:nucleus"/>
    <property type="evidence" value="ECO:0007669"/>
    <property type="project" value="UniProtKB-SubCell"/>
</dbReference>
<dbReference type="RefSeq" id="XP_030757709.1">
    <property type="nucleotide sequence ID" value="XM_030901849.1"/>
</dbReference>
<dbReference type="InterPro" id="IPR011011">
    <property type="entry name" value="Znf_FYVE_PHD"/>
</dbReference>
<keyword evidence="3" id="KW-0863">Zinc-finger</keyword>
<dbReference type="InterPro" id="IPR009057">
    <property type="entry name" value="Homeodomain-like_sf"/>
</dbReference>
<evidence type="ECO:0000256" key="4">
    <source>
        <dbReference type="ARBA" id="ARBA00022833"/>
    </source>
</evidence>
<dbReference type="SUPFAM" id="SSF57903">
    <property type="entry name" value="FYVE/PHD zinc finger"/>
    <property type="match status" value="1"/>
</dbReference>
<reference evidence="10" key="1">
    <citation type="submission" date="2025-08" db="UniProtKB">
        <authorList>
            <consortium name="RefSeq"/>
        </authorList>
    </citation>
    <scope>IDENTIFICATION</scope>
    <source>
        <tissue evidence="10">Gonads</tissue>
    </source>
</reference>
<dbReference type="OrthoDB" id="6762971at2759"/>
<dbReference type="GO" id="GO:0003677">
    <property type="term" value="F:DNA binding"/>
    <property type="evidence" value="ECO:0007669"/>
    <property type="project" value="UniProtKB-KW"/>
</dbReference>
<evidence type="ECO:0000313" key="9">
    <source>
        <dbReference type="Proteomes" id="UP000504635"/>
    </source>
</evidence>
<dbReference type="InterPro" id="IPR013083">
    <property type="entry name" value="Znf_RING/FYVE/PHD"/>
</dbReference>
<feature type="region of interest" description="Disordered" evidence="7">
    <location>
        <begin position="456"/>
        <end position="489"/>
    </location>
</feature>
<dbReference type="Pfam" id="PF03184">
    <property type="entry name" value="DDE_1"/>
    <property type="match status" value="1"/>
</dbReference>
<dbReference type="SMART" id="SM00249">
    <property type="entry name" value="PHD"/>
    <property type="match status" value="1"/>
</dbReference>
<evidence type="ECO:0000256" key="1">
    <source>
        <dbReference type="ARBA" id="ARBA00004123"/>
    </source>
</evidence>
<comment type="subcellular location">
    <subcellularLocation>
        <location evidence="1">Nucleus</location>
    </subcellularLocation>
</comment>
<dbReference type="InterPro" id="IPR050863">
    <property type="entry name" value="CenT-Element_Derived"/>
</dbReference>
<dbReference type="Gene3D" id="3.30.40.10">
    <property type="entry name" value="Zinc/RING finger domain, C3HC4 (zinc finger)"/>
    <property type="match status" value="1"/>
</dbReference>
<dbReference type="Pfam" id="PF05225">
    <property type="entry name" value="HTH_psq"/>
    <property type="match status" value="1"/>
</dbReference>
<keyword evidence="4" id="KW-0862">Zinc</keyword>
<evidence type="ECO:0000256" key="6">
    <source>
        <dbReference type="ARBA" id="ARBA00023242"/>
    </source>
</evidence>
<dbReference type="PANTHER" id="PTHR19303">
    <property type="entry name" value="TRANSPOSON"/>
    <property type="match status" value="1"/>
</dbReference>
<dbReference type="InterPro" id="IPR001965">
    <property type="entry name" value="Znf_PHD"/>
</dbReference>
<evidence type="ECO:0000256" key="3">
    <source>
        <dbReference type="ARBA" id="ARBA00022771"/>
    </source>
</evidence>
<dbReference type="PANTHER" id="PTHR19303:SF74">
    <property type="entry name" value="POGO TRANSPOSABLE ELEMENT WITH KRAB DOMAIN"/>
    <property type="match status" value="1"/>
</dbReference>
<dbReference type="SUPFAM" id="SSF46689">
    <property type="entry name" value="Homeodomain-like"/>
    <property type="match status" value="1"/>
</dbReference>
<evidence type="ECO:0000259" key="8">
    <source>
        <dbReference type="PROSITE" id="PS51253"/>
    </source>
</evidence>
<sequence>MVRNYVKKKPEPSWSEEGMTRALEMINRNEISVRQAAQRFKIPKTCILRRKNNEMMPKTPRNDHFKQVFTDQQETELVDHILDLEKRFYGITPLHARRFAFELAENMGLKHPFNKNAKLAGSDWLAGFKKRNPQLSIRAPEATSIARAAGFNKPQVQKFFDVVRSVLEKSNIQPDQIYNIDETGINSVPVPRKILAKKGKKQVGRIVSTERGFNVTAVCGISATGSYVPPFFLFPRQRMNPLFMKGCSPGANGYANGSGWMDSDHFVKYLDHFINHVKPGPDKKILLILDNHNSHRTLAAIPLNKARESNIIMVSLPPHTSHRLQPLDCTVSGSLKHQYAKKCDLWHTNNPGSRVSLYDIVEIFSKAFLHAATLEKAIKGFQTTGIYPFNNGIFPDECFLPAEVTDVPVQQETERPIAAENVSDEHDHQPEPQNVFKEPQPSCSYTSFKNAILKISPKPKSDARKNKTQNPQKVSRAQHAEELTSSPFKDQLMAKEAEKKQNTKSVKRKLTKNVEEKSNIKKKKTMQKKVVEVSSSDSEEEDTNTICIYCPSRYGESRTGEGWIQCQNCKGWAHDVCAGVSEDDAEFICLKCS</sequence>
<protein>
    <submittedName>
        <fullName evidence="10">Uncharacterized protein LOC115883485</fullName>
    </submittedName>
</protein>
<dbReference type="KEGG" id="soy:115883485"/>
<feature type="domain" description="HTH CENPB-type" evidence="8">
    <location>
        <begin position="61"/>
        <end position="138"/>
    </location>
</feature>
<dbReference type="Gene3D" id="1.10.10.60">
    <property type="entry name" value="Homeodomain-like"/>
    <property type="match status" value="1"/>
</dbReference>
<dbReference type="InterPro" id="IPR006600">
    <property type="entry name" value="HTH_CenpB_DNA-bd_dom"/>
</dbReference>
<keyword evidence="9" id="KW-1185">Reference proteome</keyword>
<keyword evidence="6" id="KW-0539">Nucleus</keyword>
<name>A0A6J2Y445_SITOR</name>
<gene>
    <name evidence="10" type="primary">LOC115883485</name>
</gene>
<dbReference type="InterPro" id="IPR004875">
    <property type="entry name" value="DDE_SF_endonuclease_dom"/>
</dbReference>
<dbReference type="PROSITE" id="PS51253">
    <property type="entry name" value="HTH_CENPB"/>
    <property type="match status" value="1"/>
</dbReference>
<dbReference type="AlphaFoldDB" id="A0A6J2Y445"/>
<dbReference type="InParanoid" id="A0A6J2Y445"/>
<dbReference type="InterPro" id="IPR007889">
    <property type="entry name" value="HTH_Psq"/>
</dbReference>
<evidence type="ECO:0000256" key="5">
    <source>
        <dbReference type="ARBA" id="ARBA00023125"/>
    </source>
</evidence>
<evidence type="ECO:0000256" key="7">
    <source>
        <dbReference type="SAM" id="MobiDB-lite"/>
    </source>
</evidence>
<keyword evidence="2" id="KW-0479">Metal-binding</keyword>
<dbReference type="GeneID" id="115883485"/>